<comment type="caution">
    <text evidence="1">The sequence shown here is derived from an EMBL/GenBank/DDBJ whole genome shotgun (WGS) entry which is preliminary data.</text>
</comment>
<gene>
    <name evidence="1" type="ORF">KGMB02408_01460</name>
</gene>
<reference evidence="1 2" key="1">
    <citation type="submission" date="2018-10" db="EMBL/GenBank/DDBJ databases">
        <title>Draft Genome Sequence of Bacteroides sp. KCTC 15687.</title>
        <authorList>
            <person name="Yu S.Y."/>
            <person name="Kim J.S."/>
            <person name="Oh B.S."/>
            <person name="Park S.H."/>
            <person name="Kang S.W."/>
            <person name="Park J.E."/>
            <person name="Choi S.H."/>
            <person name="Han K.I."/>
            <person name="Lee K.C."/>
            <person name="Eom M.K."/>
            <person name="Suh M.K."/>
            <person name="Lee D.H."/>
            <person name="Yoon H."/>
            <person name="Kim B."/>
            <person name="Yang S.J."/>
            <person name="Lee J.S."/>
            <person name="Lee J.H."/>
        </authorList>
    </citation>
    <scope>NUCLEOTIDE SEQUENCE [LARGE SCALE GENOMIC DNA]</scope>
    <source>
        <strain evidence="1 2">KCTC 15687</strain>
    </source>
</reference>
<dbReference type="InterPro" id="IPR011042">
    <property type="entry name" value="6-blade_b-propeller_TolB-like"/>
</dbReference>
<dbReference type="Gene3D" id="2.120.10.30">
    <property type="entry name" value="TolB, C-terminal domain"/>
    <property type="match status" value="1"/>
</dbReference>
<proteinExistence type="predicted"/>
<organism evidence="1 2">
    <name type="scientific">Bacteroides faecalis</name>
    <dbReference type="NCBI Taxonomy" id="2447885"/>
    <lineage>
        <taxon>Bacteria</taxon>
        <taxon>Pseudomonadati</taxon>
        <taxon>Bacteroidota</taxon>
        <taxon>Bacteroidia</taxon>
        <taxon>Bacteroidales</taxon>
        <taxon>Bacteroidaceae</taxon>
        <taxon>Bacteroides</taxon>
    </lineage>
</organism>
<dbReference type="AlphaFoldDB" id="A0A401LP12"/>
<evidence type="ECO:0000313" key="2">
    <source>
        <dbReference type="Proteomes" id="UP000288079"/>
    </source>
</evidence>
<dbReference type="RefSeq" id="WP_125039611.1">
    <property type="nucleotide sequence ID" value="NZ_BHWB01000001.1"/>
</dbReference>
<dbReference type="EMBL" id="BHWB01000001">
    <property type="protein sequence ID" value="GCB33201.1"/>
    <property type="molecule type" value="Genomic_DNA"/>
</dbReference>
<keyword evidence="2" id="KW-1185">Reference proteome</keyword>
<protein>
    <submittedName>
        <fullName evidence="1">Uncharacterized protein</fullName>
    </submittedName>
</protein>
<accession>A0A401LP12</accession>
<sequence length="194" mass="22200">MKKAFLICFCTLELAGCNIEYSEASLDGPEFGEEAEQLLEETDTRICKGTRYTKSDWLLLDTFGIEKCLYISTSGAVIHRISIERETVSTIIASGRTSLMNKRPIISGVSEKKNREQDVFPSYKNEHAYVYIHPSGDYMYIIGSNCIYKSIYNREKEEFQTPNVFAGSLEQRGSAFRIPECANLLLSWCERWKN</sequence>
<evidence type="ECO:0000313" key="1">
    <source>
        <dbReference type="EMBL" id="GCB33201.1"/>
    </source>
</evidence>
<dbReference type="Proteomes" id="UP000288079">
    <property type="component" value="Unassembled WGS sequence"/>
</dbReference>
<name>A0A401LP12_9BACE</name>